<organism evidence="1 2">
    <name type="scientific">Idiomarina fontislapidosi</name>
    <dbReference type="NCBI Taxonomy" id="263723"/>
    <lineage>
        <taxon>Bacteria</taxon>
        <taxon>Pseudomonadati</taxon>
        <taxon>Pseudomonadota</taxon>
        <taxon>Gammaproteobacteria</taxon>
        <taxon>Alteromonadales</taxon>
        <taxon>Idiomarinaceae</taxon>
        <taxon>Idiomarina</taxon>
    </lineage>
</organism>
<gene>
    <name evidence="1" type="ORF">CWE25_08235</name>
</gene>
<reference evidence="2" key="1">
    <citation type="journal article" date="2018" name="Front. Microbiol.">
        <title>Genome-Based Analysis Reveals the Taxonomy and Diversity of the Family Idiomarinaceae.</title>
        <authorList>
            <person name="Liu Y."/>
            <person name="Lai Q."/>
            <person name="Shao Z."/>
        </authorList>
    </citation>
    <scope>NUCLEOTIDE SEQUENCE [LARGE SCALE GENOMIC DNA]</scope>
    <source>
        <strain evidence="2">F23</strain>
    </source>
</reference>
<evidence type="ECO:0000313" key="1">
    <source>
        <dbReference type="EMBL" id="RUO53207.1"/>
    </source>
</evidence>
<dbReference type="RefSeq" id="WP_110574696.1">
    <property type="nucleotide sequence ID" value="NZ_PIPV01000006.1"/>
</dbReference>
<dbReference type="OrthoDB" id="6240978at2"/>
<keyword evidence="2" id="KW-1185">Reference proteome</keyword>
<protein>
    <submittedName>
        <fullName evidence="1">Uncharacterized protein</fullName>
    </submittedName>
</protein>
<dbReference type="EMBL" id="PIPV01000006">
    <property type="protein sequence ID" value="RUO53207.1"/>
    <property type="molecule type" value="Genomic_DNA"/>
</dbReference>
<evidence type="ECO:0000313" key="2">
    <source>
        <dbReference type="Proteomes" id="UP000287330"/>
    </source>
</evidence>
<comment type="caution">
    <text evidence="1">The sequence shown here is derived from an EMBL/GenBank/DDBJ whole genome shotgun (WGS) entry which is preliminary data.</text>
</comment>
<dbReference type="AlphaFoldDB" id="A0A432XWX8"/>
<accession>A0A432XWX8</accession>
<sequence>MKLSNLQSRVLAEMGIPCWTLKSQQAKPSSTEHAHWYRVGSLFLTSSEPLPVQLPRWLQDLVILFDTRPTAIKPPDVAEIVISVDDVNPKITHPETKKALWRTIQQCQK</sequence>
<proteinExistence type="predicted"/>
<dbReference type="Proteomes" id="UP000287330">
    <property type="component" value="Unassembled WGS sequence"/>
</dbReference>
<name>A0A432XWX8_9GAMM</name>